<feature type="domain" description="7,8-dihydro-6-hydroxymethylpterin-pyrophosphokinase" evidence="13">
    <location>
        <begin position="87"/>
        <end position="98"/>
    </location>
</feature>
<evidence type="ECO:0000256" key="6">
    <source>
        <dbReference type="ARBA" id="ARBA00022741"/>
    </source>
</evidence>
<protein>
    <recommendedName>
        <fullName evidence="4">2-amino-4-hydroxy-6-hydroxymethyldihydropteridine pyrophosphokinase</fullName>
        <ecNumber evidence="3">2.7.6.3</ecNumber>
    </recommendedName>
    <alternativeName>
        <fullName evidence="11">6-hydroxymethyl-7,8-dihydropterin pyrophosphokinase</fullName>
    </alternativeName>
    <alternativeName>
        <fullName evidence="12">7,8-dihydro-6-hydroxymethylpterin-pyrophosphokinase</fullName>
    </alternativeName>
</protein>
<proteinExistence type="inferred from homology"/>
<keyword evidence="5 14" id="KW-0808">Transferase</keyword>
<dbReference type="EMBL" id="JAKLTR010000018">
    <property type="protein sequence ID" value="MCG2617223.1"/>
    <property type="molecule type" value="Genomic_DNA"/>
</dbReference>
<evidence type="ECO:0000256" key="1">
    <source>
        <dbReference type="ARBA" id="ARBA00005051"/>
    </source>
</evidence>
<dbReference type="Proteomes" id="UP001165367">
    <property type="component" value="Unassembled WGS sequence"/>
</dbReference>
<evidence type="ECO:0000256" key="9">
    <source>
        <dbReference type="ARBA" id="ARBA00022909"/>
    </source>
</evidence>
<dbReference type="NCBIfam" id="TIGR01498">
    <property type="entry name" value="folK"/>
    <property type="match status" value="1"/>
</dbReference>
<dbReference type="EC" id="2.7.6.3" evidence="3"/>
<dbReference type="InterPro" id="IPR035907">
    <property type="entry name" value="Hppk_sf"/>
</dbReference>
<dbReference type="GO" id="GO:0003848">
    <property type="term" value="F:2-amino-4-hydroxy-6-hydroxymethyldihydropteridine diphosphokinase activity"/>
    <property type="evidence" value="ECO:0007669"/>
    <property type="project" value="UniProtKB-EC"/>
</dbReference>
<evidence type="ECO:0000256" key="3">
    <source>
        <dbReference type="ARBA" id="ARBA00013253"/>
    </source>
</evidence>
<dbReference type="InterPro" id="IPR000550">
    <property type="entry name" value="Hppk"/>
</dbReference>
<gene>
    <name evidence="14" type="primary">folK</name>
    <name evidence="14" type="ORF">LZZ85_23205</name>
</gene>
<evidence type="ECO:0000313" key="15">
    <source>
        <dbReference type="Proteomes" id="UP001165367"/>
    </source>
</evidence>
<dbReference type="PROSITE" id="PS00794">
    <property type="entry name" value="HPPK"/>
    <property type="match status" value="1"/>
</dbReference>
<dbReference type="Gene3D" id="3.30.70.560">
    <property type="entry name" value="7,8-Dihydro-6-hydroxymethylpterin-pyrophosphokinase HPPK"/>
    <property type="match status" value="1"/>
</dbReference>
<evidence type="ECO:0000256" key="5">
    <source>
        <dbReference type="ARBA" id="ARBA00022679"/>
    </source>
</evidence>
<keyword evidence="6" id="KW-0547">Nucleotide-binding</keyword>
<name>A0ABS9KY32_9BACT</name>
<evidence type="ECO:0000256" key="7">
    <source>
        <dbReference type="ARBA" id="ARBA00022777"/>
    </source>
</evidence>
<evidence type="ECO:0000256" key="4">
    <source>
        <dbReference type="ARBA" id="ARBA00016218"/>
    </source>
</evidence>
<evidence type="ECO:0000256" key="11">
    <source>
        <dbReference type="ARBA" id="ARBA00029766"/>
    </source>
</evidence>
<reference evidence="14" key="1">
    <citation type="submission" date="2022-01" db="EMBL/GenBank/DDBJ databases">
        <authorList>
            <person name="Jo J.-H."/>
            <person name="Im W.-T."/>
        </authorList>
    </citation>
    <scope>NUCLEOTIDE SEQUENCE</scope>
    <source>
        <strain evidence="14">NA20</strain>
    </source>
</reference>
<keyword evidence="9" id="KW-0289">Folate biosynthesis</keyword>
<evidence type="ECO:0000256" key="10">
    <source>
        <dbReference type="ARBA" id="ARBA00029409"/>
    </source>
</evidence>
<organism evidence="14 15">
    <name type="scientific">Terrimonas ginsenosidimutans</name>
    <dbReference type="NCBI Taxonomy" id="2908004"/>
    <lineage>
        <taxon>Bacteria</taxon>
        <taxon>Pseudomonadati</taxon>
        <taxon>Bacteroidota</taxon>
        <taxon>Chitinophagia</taxon>
        <taxon>Chitinophagales</taxon>
        <taxon>Chitinophagaceae</taxon>
        <taxon>Terrimonas</taxon>
    </lineage>
</organism>
<comment type="function">
    <text evidence="10">Catalyzes the transfer of pyrophosphate from adenosine triphosphate (ATP) to 6-hydroxymethyl-7,8-dihydropterin, an enzymatic step in folate biosynthesis pathway.</text>
</comment>
<evidence type="ECO:0000256" key="2">
    <source>
        <dbReference type="ARBA" id="ARBA00005810"/>
    </source>
</evidence>
<dbReference type="PANTHER" id="PTHR43071">
    <property type="entry name" value="2-AMINO-4-HYDROXY-6-HYDROXYMETHYLDIHYDROPTERIDINE PYROPHOSPHOKINASE"/>
    <property type="match status" value="1"/>
</dbReference>
<comment type="caution">
    <text evidence="14">The sequence shown here is derived from an EMBL/GenBank/DDBJ whole genome shotgun (WGS) entry which is preliminary data.</text>
</comment>
<evidence type="ECO:0000259" key="13">
    <source>
        <dbReference type="PROSITE" id="PS00794"/>
    </source>
</evidence>
<comment type="similarity">
    <text evidence="2">Belongs to the HPPK family.</text>
</comment>
<keyword evidence="8" id="KW-0067">ATP-binding</keyword>
<keyword evidence="15" id="KW-1185">Reference proteome</keyword>
<dbReference type="PANTHER" id="PTHR43071:SF1">
    <property type="entry name" value="2-AMINO-4-HYDROXY-6-HYDROXYMETHYLDIHYDROPTERIDINE PYROPHOSPHOKINASE"/>
    <property type="match status" value="1"/>
</dbReference>
<dbReference type="CDD" id="cd00483">
    <property type="entry name" value="HPPK"/>
    <property type="match status" value="1"/>
</dbReference>
<accession>A0ABS9KY32</accession>
<dbReference type="RefSeq" id="WP_237875773.1">
    <property type="nucleotide sequence ID" value="NZ_JAKLTR010000018.1"/>
</dbReference>
<keyword evidence="7" id="KW-0418">Kinase</keyword>
<sequence length="164" mass="18349">MNKAYLLTGGNLGDRAGNLRRATELIRARVGKVTKTSAIYETAAWGYSDQPGFLNQCLLVETELGAAELMTQLLEIEKETGRVRLEKYGPRVIDIDILLFNEDIYDEPHIRIPHPQMQNRRFALTPLAEIAGEHVHPVLHKTVDQLLADCADPLEVTRVGSGKF</sequence>
<evidence type="ECO:0000256" key="8">
    <source>
        <dbReference type="ARBA" id="ARBA00022840"/>
    </source>
</evidence>
<dbReference type="Pfam" id="PF01288">
    <property type="entry name" value="HPPK"/>
    <property type="match status" value="1"/>
</dbReference>
<comment type="pathway">
    <text evidence="1">Cofactor biosynthesis; tetrahydrofolate biosynthesis; 2-amino-4-hydroxy-6-hydroxymethyl-7,8-dihydropteridine diphosphate from 7,8-dihydroneopterin triphosphate: step 4/4.</text>
</comment>
<evidence type="ECO:0000313" key="14">
    <source>
        <dbReference type="EMBL" id="MCG2617223.1"/>
    </source>
</evidence>
<evidence type="ECO:0000256" key="12">
    <source>
        <dbReference type="ARBA" id="ARBA00033413"/>
    </source>
</evidence>
<dbReference type="SUPFAM" id="SSF55083">
    <property type="entry name" value="6-hydroxymethyl-7,8-dihydropterin pyrophosphokinase, HPPK"/>
    <property type="match status" value="1"/>
</dbReference>